<dbReference type="NCBIfam" id="TIGR00238">
    <property type="entry name" value="KamA family radical SAM protein"/>
    <property type="match status" value="1"/>
</dbReference>
<dbReference type="InterPro" id="IPR013785">
    <property type="entry name" value="Aldolase_TIM"/>
</dbReference>
<dbReference type="EMBL" id="MAAO01000011">
    <property type="protein sequence ID" value="OUR94138.1"/>
    <property type="molecule type" value="Genomic_DNA"/>
</dbReference>
<comment type="cofactor">
    <cofactor evidence="2">
        <name>[4Fe-4S] cluster</name>
        <dbReference type="ChEBI" id="CHEBI:49883"/>
    </cofactor>
</comment>
<dbReference type="SFLD" id="SFLDG01070">
    <property type="entry name" value="PLP-dependent"/>
    <property type="match status" value="1"/>
</dbReference>
<comment type="similarity">
    <text evidence="3">Belongs to the radical SAM superfamily. KamA family.</text>
</comment>
<comment type="cofactor">
    <cofactor evidence="1 10">
        <name>pyridoxal 5'-phosphate</name>
        <dbReference type="ChEBI" id="CHEBI:597326"/>
    </cofactor>
</comment>
<keyword evidence="7 10" id="KW-0663">Pyridoxal phosphate</keyword>
<feature type="modified residue" description="N6-(pyridoxal phosphate)lysine" evidence="10">
    <location>
        <position position="379"/>
    </location>
</feature>
<keyword evidence="6" id="KW-0479">Metal-binding</keyword>
<dbReference type="Gene3D" id="3.20.20.70">
    <property type="entry name" value="Aldolase class I"/>
    <property type="match status" value="1"/>
</dbReference>
<evidence type="ECO:0000256" key="10">
    <source>
        <dbReference type="PIRSR" id="PIRSR603739-50"/>
    </source>
</evidence>
<dbReference type="InterPro" id="IPR003739">
    <property type="entry name" value="Lys_aminomutase/Glu_NH3_mut"/>
</dbReference>
<evidence type="ECO:0000313" key="12">
    <source>
        <dbReference type="Proteomes" id="UP000196531"/>
    </source>
</evidence>
<dbReference type="PANTHER" id="PTHR30538:SF0">
    <property type="entry name" value="L-LYSINE 2,3-AMINOMUTASE AQ_1632-RELATED"/>
    <property type="match status" value="1"/>
</dbReference>
<gene>
    <name evidence="11" type="ORF">A9Q84_17665</name>
</gene>
<organism evidence="11 12">
    <name type="scientific">Halobacteriovorax marinus</name>
    <dbReference type="NCBI Taxonomy" id="97084"/>
    <lineage>
        <taxon>Bacteria</taxon>
        <taxon>Pseudomonadati</taxon>
        <taxon>Bdellovibrionota</taxon>
        <taxon>Bacteriovoracia</taxon>
        <taxon>Bacteriovoracales</taxon>
        <taxon>Halobacteriovoraceae</taxon>
        <taxon>Halobacteriovorax</taxon>
    </lineage>
</organism>
<evidence type="ECO:0000313" key="11">
    <source>
        <dbReference type="EMBL" id="OUR94138.1"/>
    </source>
</evidence>
<dbReference type="CDD" id="cd01335">
    <property type="entry name" value="Radical_SAM"/>
    <property type="match status" value="1"/>
</dbReference>
<evidence type="ECO:0000256" key="7">
    <source>
        <dbReference type="ARBA" id="ARBA00022898"/>
    </source>
</evidence>
<name>A0A1Y5F909_9BACT</name>
<keyword evidence="4" id="KW-0004">4Fe-4S</keyword>
<accession>A0A1Y5F909</accession>
<dbReference type="PANTHER" id="PTHR30538">
    <property type="entry name" value="LYSINE 2,3-AMINOMUTASE-RELATED"/>
    <property type="match status" value="1"/>
</dbReference>
<evidence type="ECO:0000256" key="1">
    <source>
        <dbReference type="ARBA" id="ARBA00001933"/>
    </source>
</evidence>
<proteinExistence type="inferred from homology"/>
<dbReference type="GO" id="GO:0051539">
    <property type="term" value="F:4 iron, 4 sulfur cluster binding"/>
    <property type="evidence" value="ECO:0007669"/>
    <property type="project" value="UniProtKB-KW"/>
</dbReference>
<keyword evidence="9" id="KW-0411">Iron-sulfur</keyword>
<dbReference type="SUPFAM" id="SSF102114">
    <property type="entry name" value="Radical SAM enzymes"/>
    <property type="match status" value="1"/>
</dbReference>
<dbReference type="SFLD" id="SFLDS00029">
    <property type="entry name" value="Radical_SAM"/>
    <property type="match status" value="1"/>
</dbReference>
<dbReference type="InterPro" id="IPR007197">
    <property type="entry name" value="rSAM"/>
</dbReference>
<keyword evidence="5" id="KW-0949">S-adenosyl-L-methionine</keyword>
<evidence type="ECO:0000256" key="8">
    <source>
        <dbReference type="ARBA" id="ARBA00023004"/>
    </source>
</evidence>
<evidence type="ECO:0000256" key="5">
    <source>
        <dbReference type="ARBA" id="ARBA00022691"/>
    </source>
</evidence>
<dbReference type="AlphaFoldDB" id="A0A1Y5F909"/>
<evidence type="ECO:0000256" key="3">
    <source>
        <dbReference type="ARBA" id="ARBA00008703"/>
    </source>
</evidence>
<keyword evidence="8" id="KW-0408">Iron</keyword>
<evidence type="ECO:0000256" key="6">
    <source>
        <dbReference type="ARBA" id="ARBA00022723"/>
    </source>
</evidence>
<dbReference type="GO" id="GO:0046872">
    <property type="term" value="F:metal ion binding"/>
    <property type="evidence" value="ECO:0007669"/>
    <property type="project" value="UniProtKB-KW"/>
</dbReference>
<dbReference type="Gene3D" id="6.10.140.1170">
    <property type="match status" value="1"/>
</dbReference>
<comment type="caution">
    <text evidence="11">The sequence shown here is derived from an EMBL/GenBank/DDBJ whole genome shotgun (WGS) entry which is preliminary data.</text>
</comment>
<protein>
    <submittedName>
        <fullName evidence="11">Lysine 2,3-aminomutase</fullName>
    </submittedName>
</protein>
<sequence length="443" mass="51130">MTDDHSKIRELEHRNFRNDDFWKEIPGWSAVTRGEFADHKWQMKHSIRKVEQVRKILGSRLAEKDFNDILEGQKITPMNIRITPYIFALIDWENPLDDPLRKQFLPMASQFLPDHPMYLADSLSEDDDSPVPMLTHRYPDKVLFLPTTICPVYCSYCTRSRIIGGSTETIEKETYGANQKKWDDVFEYLLQHPMIEDVVISGGDAFMLTPAQIRYIGENLLKIPHIRRIRLATKGIAIFPQKILTDDAWFDAVKHIHKFGKAFGKQVVIHTHFSCSREITKWSQMAMDKIFQAGIIVRNQAVLQNGVNNHVDEMVLLTRQVGFLNIQPYYVYMHDMVPGCEHFRTTLREGVELEKAVRGTTAGFNTPTFVCDLPGGGGKRHVASYEYYDEENGISVWKAPHVKPGELFTYFDPIGKLSPEAQQRWGDEKIRKAMIDEAIKKAR</sequence>
<dbReference type="InterPro" id="IPR058240">
    <property type="entry name" value="rSAM_sf"/>
</dbReference>
<evidence type="ECO:0000256" key="2">
    <source>
        <dbReference type="ARBA" id="ARBA00001966"/>
    </source>
</evidence>
<dbReference type="Proteomes" id="UP000196531">
    <property type="component" value="Unassembled WGS sequence"/>
</dbReference>
<dbReference type="GO" id="GO:0003824">
    <property type="term" value="F:catalytic activity"/>
    <property type="evidence" value="ECO:0007669"/>
    <property type="project" value="InterPro"/>
</dbReference>
<reference evidence="12" key="1">
    <citation type="journal article" date="2017" name="Proc. Natl. Acad. Sci. U.S.A.">
        <title>Simulation of Deepwater Horizon oil plume reveals substrate specialization within a complex community of hydrocarbon-degraders.</title>
        <authorList>
            <person name="Hu P."/>
            <person name="Dubinsky E.A."/>
            <person name="Probst A.J."/>
            <person name="Wang J."/>
            <person name="Sieber C.M.K."/>
            <person name="Tom L.M."/>
            <person name="Gardinali P."/>
            <person name="Banfield J.F."/>
            <person name="Atlas R.M."/>
            <person name="Andersen G.L."/>
        </authorList>
    </citation>
    <scope>NUCLEOTIDE SEQUENCE [LARGE SCALE GENOMIC DNA]</scope>
</reference>
<evidence type="ECO:0000256" key="9">
    <source>
        <dbReference type="ARBA" id="ARBA00023014"/>
    </source>
</evidence>
<evidence type="ECO:0000256" key="4">
    <source>
        <dbReference type="ARBA" id="ARBA00022485"/>
    </source>
</evidence>